<dbReference type="InterPro" id="IPR029044">
    <property type="entry name" value="Nucleotide-diphossugar_trans"/>
</dbReference>
<feature type="region of interest" description="Disordered" evidence="1">
    <location>
        <begin position="307"/>
        <end position="331"/>
    </location>
</feature>
<gene>
    <name evidence="2" type="ORF">NIES267_04750</name>
</gene>
<sequence length="331" mass="39289">MITFVTFHVDIAKSDIEQDTPLDSDNFYNYQKTLELMFSSVSKFHHDFNKVILTDLDTDFSFLPADIHIQRYAVDSREIMFSRLSSQLSFLESHDFDSDIIFLDSDILINQNLEPLFKQNFDIALTIRVNQEMPINGGIIYISKNNRESANKFFNNIYDSYINNYKNNFQWWGDQYALADVIGWTKGDKLEPDLIEVDGIKILLLACDIYNFSPDYESDLDVCELKDKKILHFKGPRKKYMDLYWQYYLSEQDPLDWQKKYNLLLKRFEASQADRLDMKAQIHQLNQDNSYLRNNLKAKIKSLRRQNEHLQNKNKELTDKLDLMKEKSEQL</sequence>
<protein>
    <recommendedName>
        <fullName evidence="4">Nucleotide-diphospho-sugar transferase domain-containing protein</fullName>
    </recommendedName>
</protein>
<evidence type="ECO:0000313" key="2">
    <source>
        <dbReference type="EMBL" id="BAY81010.1"/>
    </source>
</evidence>
<dbReference type="Proteomes" id="UP000218418">
    <property type="component" value="Chromosome"/>
</dbReference>
<accession>A0A1Z4LIE4</accession>
<evidence type="ECO:0000313" key="3">
    <source>
        <dbReference type="Proteomes" id="UP000218418"/>
    </source>
</evidence>
<name>A0A1Z4LIE4_9CYAN</name>
<keyword evidence="3" id="KW-1185">Reference proteome</keyword>
<evidence type="ECO:0000256" key="1">
    <source>
        <dbReference type="SAM" id="MobiDB-lite"/>
    </source>
</evidence>
<dbReference type="Gene3D" id="3.90.550.10">
    <property type="entry name" value="Spore Coat Polysaccharide Biosynthesis Protein SpsA, Chain A"/>
    <property type="match status" value="1"/>
</dbReference>
<dbReference type="SUPFAM" id="SSF53448">
    <property type="entry name" value="Nucleotide-diphospho-sugar transferases"/>
    <property type="match status" value="1"/>
</dbReference>
<dbReference type="PANTHER" id="PTHR35723">
    <property type="entry name" value="POLYPHOSPHATIDYLINOSITOL PHOSPHATASE"/>
    <property type="match status" value="1"/>
</dbReference>
<proteinExistence type="predicted"/>
<dbReference type="AlphaFoldDB" id="A0A1Z4LIE4"/>
<dbReference type="OrthoDB" id="3078447at2"/>
<reference evidence="2 3" key="1">
    <citation type="submission" date="2017-06" db="EMBL/GenBank/DDBJ databases">
        <title>Genome sequencing of cyanobaciteial culture collection at National Institute for Environmental Studies (NIES).</title>
        <authorList>
            <person name="Hirose Y."/>
            <person name="Shimura Y."/>
            <person name="Fujisawa T."/>
            <person name="Nakamura Y."/>
            <person name="Kawachi M."/>
        </authorList>
    </citation>
    <scope>NUCLEOTIDE SEQUENCE [LARGE SCALE GENOMIC DNA]</scope>
    <source>
        <strain evidence="2 3">NIES-267</strain>
    </source>
</reference>
<dbReference type="EMBL" id="AP018227">
    <property type="protein sequence ID" value="BAY81010.1"/>
    <property type="molecule type" value="Genomic_DNA"/>
</dbReference>
<evidence type="ECO:0008006" key="4">
    <source>
        <dbReference type="Google" id="ProtNLM"/>
    </source>
</evidence>
<organism evidence="2 3">
    <name type="scientific">Calothrix parasitica NIES-267</name>
    <dbReference type="NCBI Taxonomy" id="1973488"/>
    <lineage>
        <taxon>Bacteria</taxon>
        <taxon>Bacillati</taxon>
        <taxon>Cyanobacteriota</taxon>
        <taxon>Cyanophyceae</taxon>
        <taxon>Nostocales</taxon>
        <taxon>Calotrichaceae</taxon>
        <taxon>Calothrix</taxon>
    </lineage>
</organism>